<feature type="transmembrane region" description="Helical" evidence="10">
    <location>
        <begin position="102"/>
        <end position="119"/>
    </location>
</feature>
<evidence type="ECO:0000256" key="1">
    <source>
        <dbReference type="ARBA" id="ARBA00022448"/>
    </source>
</evidence>
<dbReference type="RefSeq" id="WP_341414194.1">
    <property type="nucleotide sequence ID" value="NZ_JBBPCC010000002.1"/>
</dbReference>
<feature type="transmembrane region" description="Helical" evidence="10">
    <location>
        <begin position="256"/>
        <end position="275"/>
    </location>
</feature>
<evidence type="ECO:0000256" key="3">
    <source>
        <dbReference type="ARBA" id="ARBA00022630"/>
    </source>
</evidence>
<evidence type="ECO:0000256" key="4">
    <source>
        <dbReference type="ARBA" id="ARBA00022643"/>
    </source>
</evidence>
<feature type="transmembrane region" description="Helical" evidence="10">
    <location>
        <begin position="126"/>
        <end position="142"/>
    </location>
</feature>
<keyword evidence="7 10" id="KW-1133">Transmembrane helix</keyword>
<feature type="transmembrane region" description="Helical" evidence="10">
    <location>
        <begin position="154"/>
        <end position="170"/>
    </location>
</feature>
<evidence type="ECO:0000313" key="11">
    <source>
        <dbReference type="EMBL" id="MEK8127136.1"/>
    </source>
</evidence>
<dbReference type="InterPro" id="IPR004338">
    <property type="entry name" value="NqrB/RnfD"/>
</dbReference>
<dbReference type="EMBL" id="JBBPCC010000002">
    <property type="protein sequence ID" value="MEK8127136.1"/>
    <property type="molecule type" value="Genomic_DNA"/>
</dbReference>
<accession>A0ABU9DE80</accession>
<keyword evidence="5 10" id="KW-0812">Transmembrane</keyword>
<sequence>MNSMDRKDQLPPKDHSNRRRKKTVFLRTPKGVLTIVLAVMAVTASCVTSTYQGLFNISVAAAAAALLDYAVLRIQRRKQLVPTGALLTGIIIGLVASPSASSMIVCLAAVIAIVLKHLLTLGKRPIFNPAACGLLAVLWLFSTGEDWWGGLPDLSVWWLPLLLAGGYWTIFRVRKFLLVFTFLGLCFSAYLLIALLGAADVSDMFRVPFINSLLFFSFFMLTDPPTSPSKPWEQVLFATVAACVSIWINLKLGGLSFLLVGLLAANLWHAVITMVKRTSDPSHISRSTKSPDQQHAL</sequence>
<evidence type="ECO:0000256" key="9">
    <source>
        <dbReference type="SAM" id="MobiDB-lite"/>
    </source>
</evidence>
<keyword evidence="12" id="KW-1185">Reference proteome</keyword>
<keyword evidence="1" id="KW-0813">Transport</keyword>
<evidence type="ECO:0000256" key="5">
    <source>
        <dbReference type="ARBA" id="ARBA00022692"/>
    </source>
</evidence>
<evidence type="ECO:0000256" key="2">
    <source>
        <dbReference type="ARBA" id="ARBA00022553"/>
    </source>
</evidence>
<keyword evidence="3" id="KW-0285">Flavoprotein</keyword>
<evidence type="ECO:0000313" key="12">
    <source>
        <dbReference type="Proteomes" id="UP001469365"/>
    </source>
</evidence>
<gene>
    <name evidence="11" type="ORF">WMW72_04340</name>
</gene>
<keyword evidence="2" id="KW-0597">Phosphoprotein</keyword>
<feature type="compositionally biased region" description="Basic and acidic residues" evidence="9">
    <location>
        <begin position="1"/>
        <end position="15"/>
    </location>
</feature>
<evidence type="ECO:0000256" key="8">
    <source>
        <dbReference type="ARBA" id="ARBA00023136"/>
    </source>
</evidence>
<organism evidence="11 12">
    <name type="scientific">Paenibacillus filicis</name>
    <dbReference type="NCBI Taxonomy" id="669464"/>
    <lineage>
        <taxon>Bacteria</taxon>
        <taxon>Bacillati</taxon>
        <taxon>Bacillota</taxon>
        <taxon>Bacilli</taxon>
        <taxon>Bacillales</taxon>
        <taxon>Paenibacillaceae</taxon>
        <taxon>Paenibacillus</taxon>
    </lineage>
</organism>
<reference evidence="11 12" key="1">
    <citation type="submission" date="2024-04" db="EMBL/GenBank/DDBJ databases">
        <title>draft genome sequnece of Paenibacillus filicis.</title>
        <authorList>
            <person name="Kim D.-U."/>
        </authorList>
    </citation>
    <scope>NUCLEOTIDE SEQUENCE [LARGE SCALE GENOMIC DNA]</scope>
    <source>
        <strain evidence="11 12">KACC14197</strain>
    </source>
</reference>
<dbReference type="Pfam" id="PF03116">
    <property type="entry name" value="NQR2_RnfD_RnfE"/>
    <property type="match status" value="1"/>
</dbReference>
<protein>
    <submittedName>
        <fullName evidence="11">RnfABCDGE type electron transport complex subunit D</fullName>
    </submittedName>
</protein>
<evidence type="ECO:0000256" key="6">
    <source>
        <dbReference type="ARBA" id="ARBA00022967"/>
    </source>
</evidence>
<name>A0ABU9DE80_9BACL</name>
<keyword evidence="6" id="KW-1278">Translocase</keyword>
<feature type="transmembrane region" description="Helical" evidence="10">
    <location>
        <begin position="79"/>
        <end position="96"/>
    </location>
</feature>
<dbReference type="Proteomes" id="UP001469365">
    <property type="component" value="Unassembled WGS sequence"/>
</dbReference>
<keyword evidence="4" id="KW-0288">FMN</keyword>
<evidence type="ECO:0000256" key="7">
    <source>
        <dbReference type="ARBA" id="ARBA00022989"/>
    </source>
</evidence>
<evidence type="ECO:0000256" key="10">
    <source>
        <dbReference type="SAM" id="Phobius"/>
    </source>
</evidence>
<keyword evidence="8 10" id="KW-0472">Membrane</keyword>
<feature type="transmembrane region" description="Helical" evidence="10">
    <location>
        <begin position="54"/>
        <end position="72"/>
    </location>
</feature>
<proteinExistence type="predicted"/>
<comment type="caution">
    <text evidence="11">The sequence shown here is derived from an EMBL/GenBank/DDBJ whole genome shotgun (WGS) entry which is preliminary data.</text>
</comment>
<feature type="region of interest" description="Disordered" evidence="9">
    <location>
        <begin position="1"/>
        <end position="21"/>
    </location>
</feature>
<feature type="transmembrane region" description="Helical" evidence="10">
    <location>
        <begin position="177"/>
        <end position="199"/>
    </location>
</feature>